<dbReference type="Gene3D" id="1.10.275.60">
    <property type="match status" value="1"/>
</dbReference>
<protein>
    <recommendedName>
        <fullName evidence="5">Adenylosuccinate lyase</fullName>
    </recommendedName>
</protein>
<evidence type="ECO:0000313" key="4">
    <source>
        <dbReference type="Proteomes" id="UP000813427"/>
    </source>
</evidence>
<dbReference type="Proteomes" id="UP000813427">
    <property type="component" value="Unassembled WGS sequence"/>
</dbReference>
<evidence type="ECO:0000313" key="3">
    <source>
        <dbReference type="EMBL" id="KAH7239256.1"/>
    </source>
</evidence>
<keyword evidence="1" id="KW-0456">Lyase</keyword>
<dbReference type="AlphaFoldDB" id="A0A8K0W9C6"/>
<dbReference type="GO" id="GO:0004018">
    <property type="term" value="F:N6-(1,2-dicarboxyethyl)AMP AMP-lyase (fumarate-forming) activity"/>
    <property type="evidence" value="ECO:0007669"/>
    <property type="project" value="TreeGrafter"/>
</dbReference>
<organism evidence="3 4">
    <name type="scientific">Fusarium tricinctum</name>
    <dbReference type="NCBI Taxonomy" id="61284"/>
    <lineage>
        <taxon>Eukaryota</taxon>
        <taxon>Fungi</taxon>
        <taxon>Dikarya</taxon>
        <taxon>Ascomycota</taxon>
        <taxon>Pezizomycotina</taxon>
        <taxon>Sordariomycetes</taxon>
        <taxon>Hypocreomycetidae</taxon>
        <taxon>Hypocreales</taxon>
        <taxon>Nectriaceae</taxon>
        <taxon>Fusarium</taxon>
        <taxon>Fusarium tricinctum species complex</taxon>
    </lineage>
</organism>
<sequence>MAHAFDCQARFSAWRKLWLYLAQSQKQMGVALITDKAIEQMKNNLFITDSDLREASKRGNASTREMIMLQTFYFSRAGGPYTAGQINYAVPFDFVSRNCHAILVREALDIFIPRLPQVMHSLRKFAVSHKSRPGIFHPCRQYTQISTFGRRAADWVLDLGRDLMMLERIRDDILLCGTQGTMVEMVDLAQVLGGDVRSCEKLDVLLCKNAGFKGCYDAKRISTGRYERDLTLETGGALAQLAFGISRTLTEMAFFKTKQMDSRSKLTIAELIGRANDLALRIAADWTHYVSSGLAVGPVVIQAMFVNVDNLISGFDHLIVEIDPSSIKPLAIEELPAIVTRKITQRMVEVGHPKEVVIRHLDQFSYQTLREHNNFAIPLSFFNKIRQTLFFEPIWGEIDEMYRSELDTSGCEKTVDAVCAPGGSLDQVFEKYEASVEKVKSYQAPDKGKEKPVESSSTGSDADDKVSVATAIRWTVPGVDAPATSDYQSDSGETMRCVGNNGVRQ</sequence>
<feature type="compositionally biased region" description="Basic and acidic residues" evidence="2">
    <location>
        <begin position="440"/>
        <end position="453"/>
    </location>
</feature>
<name>A0A8K0W9C6_9HYPO</name>
<proteinExistence type="predicted"/>
<evidence type="ECO:0000256" key="2">
    <source>
        <dbReference type="SAM" id="MobiDB-lite"/>
    </source>
</evidence>
<dbReference type="PANTHER" id="PTHR43172">
    <property type="entry name" value="ADENYLOSUCCINATE LYASE"/>
    <property type="match status" value="1"/>
</dbReference>
<dbReference type="InterPro" id="IPR008948">
    <property type="entry name" value="L-Aspartase-like"/>
</dbReference>
<dbReference type="Gene3D" id="1.20.200.10">
    <property type="entry name" value="Fumarase/aspartase (Central domain)"/>
    <property type="match status" value="1"/>
</dbReference>
<dbReference type="GO" id="GO:0070626">
    <property type="term" value="F:(S)-2-(5-amino-1-(5-phospho-D-ribosyl)imidazole-4-carboxamido) succinate lyase (fumarate-forming) activity"/>
    <property type="evidence" value="ECO:0007669"/>
    <property type="project" value="TreeGrafter"/>
</dbReference>
<evidence type="ECO:0008006" key="5">
    <source>
        <dbReference type="Google" id="ProtNLM"/>
    </source>
</evidence>
<accession>A0A8K0W9C6</accession>
<keyword evidence="4" id="KW-1185">Reference proteome</keyword>
<evidence type="ECO:0000256" key="1">
    <source>
        <dbReference type="ARBA" id="ARBA00023239"/>
    </source>
</evidence>
<comment type="caution">
    <text evidence="3">The sequence shown here is derived from an EMBL/GenBank/DDBJ whole genome shotgun (WGS) entry which is preliminary data.</text>
</comment>
<feature type="region of interest" description="Disordered" evidence="2">
    <location>
        <begin position="440"/>
        <end position="464"/>
    </location>
</feature>
<dbReference type="OrthoDB" id="5099896at2759"/>
<dbReference type="SUPFAM" id="SSF48557">
    <property type="entry name" value="L-aspartase-like"/>
    <property type="match status" value="1"/>
</dbReference>
<dbReference type="GO" id="GO:0044208">
    <property type="term" value="P:'de novo' AMP biosynthetic process"/>
    <property type="evidence" value="ECO:0007669"/>
    <property type="project" value="TreeGrafter"/>
</dbReference>
<dbReference type="EMBL" id="JAGPXF010000006">
    <property type="protein sequence ID" value="KAH7239256.1"/>
    <property type="molecule type" value="Genomic_DNA"/>
</dbReference>
<feature type="region of interest" description="Disordered" evidence="2">
    <location>
        <begin position="479"/>
        <end position="505"/>
    </location>
</feature>
<gene>
    <name evidence="3" type="ORF">BKA59DRAFT_515534</name>
</gene>
<dbReference type="PANTHER" id="PTHR43172:SF1">
    <property type="entry name" value="ADENYLOSUCCINATE LYASE"/>
    <property type="match status" value="1"/>
</dbReference>
<reference evidence="3" key="1">
    <citation type="journal article" date="2021" name="Nat. Commun.">
        <title>Genetic determinants of endophytism in the Arabidopsis root mycobiome.</title>
        <authorList>
            <person name="Mesny F."/>
            <person name="Miyauchi S."/>
            <person name="Thiergart T."/>
            <person name="Pickel B."/>
            <person name="Atanasova L."/>
            <person name="Karlsson M."/>
            <person name="Huettel B."/>
            <person name="Barry K.W."/>
            <person name="Haridas S."/>
            <person name="Chen C."/>
            <person name="Bauer D."/>
            <person name="Andreopoulos W."/>
            <person name="Pangilinan J."/>
            <person name="LaButti K."/>
            <person name="Riley R."/>
            <person name="Lipzen A."/>
            <person name="Clum A."/>
            <person name="Drula E."/>
            <person name="Henrissat B."/>
            <person name="Kohler A."/>
            <person name="Grigoriev I.V."/>
            <person name="Martin F.M."/>
            <person name="Hacquard S."/>
        </authorList>
    </citation>
    <scope>NUCLEOTIDE SEQUENCE</scope>
    <source>
        <strain evidence="3">MPI-SDFR-AT-0068</strain>
    </source>
</reference>
<dbReference type="GO" id="GO:0005829">
    <property type="term" value="C:cytosol"/>
    <property type="evidence" value="ECO:0007669"/>
    <property type="project" value="TreeGrafter"/>
</dbReference>